<dbReference type="PANTHER" id="PTHR32329:SF2">
    <property type="entry name" value="BIFUNCTIONAL PROTEIN [INCLUDES 2-HYDROXYACYL-COA DEHYDRATASE (N-TER) AND ITS ACTIVATOR DOMAIN (C_TERM)"/>
    <property type="match status" value="1"/>
</dbReference>
<name>A0A3G1KV11_FORW1</name>
<dbReference type="Proteomes" id="UP000323521">
    <property type="component" value="Chromosome"/>
</dbReference>
<dbReference type="Pfam" id="PF09989">
    <property type="entry name" value="DUF2229"/>
    <property type="match status" value="1"/>
</dbReference>
<keyword evidence="3" id="KW-1185">Reference proteome</keyword>
<feature type="domain" description="DUF2229" evidence="1">
    <location>
        <begin position="2"/>
        <end position="224"/>
    </location>
</feature>
<gene>
    <name evidence="2" type="ORF">DCMF_17300</name>
</gene>
<sequence length="328" mass="37828">MKIGIPRALLFYYYFPLWKTLFEELGHEVIISDVTKKKIVDAGVKVSVPEICVPIKIFNGHILNLIEKKVDYFFIPRMISVERGLTFCPKFLGLPDMARYTFPALEGKIITPKISAKNETISDLDCYREVQKLFNIEEREMKRALRKAKKHWMAFRKISKKGYLIHEAMNLVEKPQEVKPKVHKGDVTIGLIGYVYDVYDEFVSMNIASKLEDMGANVLTFEMLEEKIIAREIKPMNKALFWTFSNKILGAGINFYKDPRIDGIVHVTAFGCGPDSLLGKLLELDSGEFNKPFMTVRVDEHTGESHLQTRIEAFVDMLRKKKKKRVVQ</sequence>
<dbReference type="EMBL" id="CP017634">
    <property type="protein sequence ID" value="ATW26281.1"/>
    <property type="molecule type" value="Genomic_DNA"/>
</dbReference>
<dbReference type="InterPro" id="IPR051805">
    <property type="entry name" value="Dehydratase_Activator_Redct"/>
</dbReference>
<evidence type="ECO:0000313" key="3">
    <source>
        <dbReference type="Proteomes" id="UP000323521"/>
    </source>
</evidence>
<protein>
    <recommendedName>
        <fullName evidence="1">DUF2229 domain-containing protein</fullName>
    </recommendedName>
</protein>
<dbReference type="Gene3D" id="3.40.50.11900">
    <property type="match status" value="1"/>
</dbReference>
<evidence type="ECO:0000313" key="2">
    <source>
        <dbReference type="EMBL" id="ATW26281.1"/>
    </source>
</evidence>
<dbReference type="PANTHER" id="PTHR32329">
    <property type="entry name" value="BIFUNCTIONAL PROTEIN [INCLUDES 2-HYDROXYACYL-COA DEHYDRATASE (N-TER) AND ITS ACTIVATOR DOMAIN (C_TERM)-RELATED"/>
    <property type="match status" value="1"/>
</dbReference>
<dbReference type="AlphaFoldDB" id="A0A3G1KV11"/>
<proteinExistence type="predicted"/>
<reference evidence="2 3" key="1">
    <citation type="submission" date="2016-10" db="EMBL/GenBank/DDBJ databases">
        <title>Complete Genome Sequence of Peptococcaceae strain DCMF.</title>
        <authorList>
            <person name="Edwards R.J."/>
            <person name="Holland S.I."/>
            <person name="Deshpande N.P."/>
            <person name="Wong Y.K."/>
            <person name="Ertan H."/>
            <person name="Manefield M."/>
            <person name="Russell T.L."/>
            <person name="Lee M.J."/>
        </authorList>
    </citation>
    <scope>NUCLEOTIDE SEQUENCE [LARGE SCALE GENOMIC DNA]</scope>
    <source>
        <strain evidence="2 3">DCMF</strain>
    </source>
</reference>
<dbReference type="RefSeq" id="WP_148135578.1">
    <property type="nucleotide sequence ID" value="NZ_CP017634.1"/>
</dbReference>
<organism evidence="2 3">
    <name type="scientific">Formimonas warabiya</name>
    <dbReference type="NCBI Taxonomy" id="1761012"/>
    <lineage>
        <taxon>Bacteria</taxon>
        <taxon>Bacillati</taxon>
        <taxon>Bacillota</taxon>
        <taxon>Clostridia</taxon>
        <taxon>Eubacteriales</taxon>
        <taxon>Peptococcaceae</taxon>
        <taxon>Candidatus Formimonas</taxon>
    </lineage>
</organism>
<dbReference type="KEGG" id="fwa:DCMF_17300"/>
<accession>A0A3G1KV11</accession>
<dbReference type="InterPro" id="IPR018709">
    <property type="entry name" value="CoA_activase_DUF2229"/>
</dbReference>
<dbReference type="OrthoDB" id="9780120at2"/>
<evidence type="ECO:0000259" key="1">
    <source>
        <dbReference type="Pfam" id="PF09989"/>
    </source>
</evidence>